<dbReference type="Gene3D" id="1.10.150.50">
    <property type="entry name" value="Transcription Factor, Ets-1"/>
    <property type="match status" value="1"/>
</dbReference>
<dbReference type="SUPFAM" id="SSF47769">
    <property type="entry name" value="SAM/Pointed domain"/>
    <property type="match status" value="1"/>
</dbReference>
<dbReference type="InterPro" id="IPR012952">
    <property type="entry name" value="BING4_C_dom"/>
</dbReference>
<dbReference type="Proteomes" id="UP000266861">
    <property type="component" value="Unassembled WGS sequence"/>
</dbReference>
<dbReference type="PANTHER" id="PTHR14085:SF3">
    <property type="entry name" value="WD REPEAT-CONTAINING PROTEIN 46"/>
    <property type="match status" value="1"/>
</dbReference>
<proteinExistence type="predicted"/>
<dbReference type="EMBL" id="PQFF01000083">
    <property type="protein sequence ID" value="RHZ83804.1"/>
    <property type="molecule type" value="Genomic_DNA"/>
</dbReference>
<keyword evidence="8" id="KW-1185">Reference proteome</keyword>
<dbReference type="OrthoDB" id="2369467at2759"/>
<gene>
    <name evidence="7" type="ORF">Glove_87g232</name>
</gene>
<dbReference type="Gene3D" id="3.40.50.300">
    <property type="entry name" value="P-loop containing nucleotide triphosphate hydrolases"/>
    <property type="match status" value="1"/>
</dbReference>
<dbReference type="InterPro" id="IPR027417">
    <property type="entry name" value="P-loop_NTPase"/>
</dbReference>
<dbReference type="SMART" id="SM00454">
    <property type="entry name" value="SAM"/>
    <property type="match status" value="1"/>
</dbReference>
<feature type="region of interest" description="Disordered" evidence="5">
    <location>
        <begin position="728"/>
        <end position="779"/>
    </location>
</feature>
<evidence type="ECO:0000256" key="4">
    <source>
        <dbReference type="ARBA" id="ARBA00023242"/>
    </source>
</evidence>
<comment type="subcellular location">
    <subcellularLocation>
        <location evidence="1">Nucleus</location>
        <location evidence="1">Nucleolus</location>
    </subcellularLocation>
</comment>
<evidence type="ECO:0000313" key="7">
    <source>
        <dbReference type="EMBL" id="RHZ83804.1"/>
    </source>
</evidence>
<protein>
    <recommendedName>
        <fullName evidence="6">SAM domain-containing protein</fullName>
    </recommendedName>
</protein>
<sequence>MSIPTVEVVDKWSPKDVIGFLESKKVEKYLDNDDINIIKKNKVSGKAFLMLTPETLERWGMLGGPADVIARLAKEIKGDQGKKWMVNSVITREERSIVYYADPTEWNGPLLDSIHRGEFVALHGQRASGKSTRVLSVKDKLQEECYVCLYVSLEQVNIESVEKFWSTFGDHLYLEASEYNELSNISSANDFAKAFQKSKWKNRVVLIIDEFDKLYRANEDVRSSCLETFRGFKASISNYSIWSIVAVGPFSILHLRSNNLTTSPYNVNNPIRNPNFTFEQVHFLYKQFADEYKLTIDQEVIEDIYIQTNGHAGLVCLCGRAIYRKILLRLDKKRHISFDIWKHFSVMLLGGEIIEYQAFLRMKDALLMDDLDTRRAVKLLRTNFMSNIDFVPVAENQMDLAFFLTAEGVLIPGEDFGTFKISSPLVRWLILQRIIPQVFPSSPKVEVPYHSSSQTLDILEILKQAIRTFDKENMGLAFIRSSKKVHVNVNKVKNQRVPRESVYDAELYRILSNWLIGFQITGQWHLIRRTNGRNYHKYTVIAITASEHDTVVLELLATATHNDLAEHFERALNYAKLLSAGETWIVHFTCEDNVTENPYWPGDRKLKEGLRVVHIWHDHKFTEICMIACWWNANDNTKHVTDVEKFMVHILWIGHLNDISSILIPKSGEPNIDSLEANPFQTKKNKGRNQKCIIKPEIIMLDPTFIGKVDRTLREMLAKERKEEEERLKNCSKKQESCNRSRENPIYQKKNLRKKQNHDDNPSTMLDLFTTKNKNRKIY</sequence>
<evidence type="ECO:0000256" key="3">
    <source>
        <dbReference type="ARBA" id="ARBA00022737"/>
    </source>
</evidence>
<keyword evidence="2" id="KW-0853">WD repeat</keyword>
<dbReference type="STRING" id="1348612.A0A397JF38"/>
<accession>A0A397JF38</accession>
<evidence type="ECO:0000259" key="6">
    <source>
        <dbReference type="PROSITE" id="PS50105"/>
    </source>
</evidence>
<reference evidence="7 8" key="1">
    <citation type="submission" date="2018-08" db="EMBL/GenBank/DDBJ databases">
        <title>Genome and evolution of the arbuscular mycorrhizal fungus Diversispora epigaea (formerly Glomus versiforme) and its bacterial endosymbionts.</title>
        <authorList>
            <person name="Sun X."/>
            <person name="Fei Z."/>
            <person name="Harrison M."/>
        </authorList>
    </citation>
    <scope>NUCLEOTIDE SEQUENCE [LARGE SCALE GENOMIC DNA]</scope>
    <source>
        <strain evidence="7 8">IT104</strain>
    </source>
</reference>
<evidence type="ECO:0000256" key="1">
    <source>
        <dbReference type="ARBA" id="ARBA00004604"/>
    </source>
</evidence>
<dbReference type="SMART" id="SM01033">
    <property type="entry name" value="BING4CT"/>
    <property type="match status" value="1"/>
</dbReference>
<dbReference type="GO" id="GO:0030686">
    <property type="term" value="C:90S preribosome"/>
    <property type="evidence" value="ECO:0007669"/>
    <property type="project" value="TreeGrafter"/>
</dbReference>
<dbReference type="SUPFAM" id="SSF52540">
    <property type="entry name" value="P-loop containing nucleoside triphosphate hydrolases"/>
    <property type="match status" value="1"/>
</dbReference>
<keyword evidence="3" id="KW-0677">Repeat</keyword>
<evidence type="ECO:0000256" key="2">
    <source>
        <dbReference type="ARBA" id="ARBA00022574"/>
    </source>
</evidence>
<keyword evidence="4" id="KW-0539">Nucleus</keyword>
<dbReference type="InterPro" id="IPR040315">
    <property type="entry name" value="WDR46/Utp7"/>
</dbReference>
<name>A0A397JF38_9GLOM</name>
<dbReference type="Pfam" id="PF14516">
    <property type="entry name" value="AAA_35"/>
    <property type="match status" value="1"/>
</dbReference>
<dbReference type="Pfam" id="PF08149">
    <property type="entry name" value="BING4CT"/>
    <property type="match status" value="1"/>
</dbReference>
<organism evidence="7 8">
    <name type="scientific">Diversispora epigaea</name>
    <dbReference type="NCBI Taxonomy" id="1348612"/>
    <lineage>
        <taxon>Eukaryota</taxon>
        <taxon>Fungi</taxon>
        <taxon>Fungi incertae sedis</taxon>
        <taxon>Mucoromycota</taxon>
        <taxon>Glomeromycotina</taxon>
        <taxon>Glomeromycetes</taxon>
        <taxon>Diversisporales</taxon>
        <taxon>Diversisporaceae</taxon>
        <taxon>Diversispora</taxon>
    </lineage>
</organism>
<dbReference type="GO" id="GO:0032040">
    <property type="term" value="C:small-subunit processome"/>
    <property type="evidence" value="ECO:0007669"/>
    <property type="project" value="TreeGrafter"/>
</dbReference>
<evidence type="ECO:0000256" key="5">
    <source>
        <dbReference type="SAM" id="MobiDB-lite"/>
    </source>
</evidence>
<dbReference type="AlphaFoldDB" id="A0A397JF38"/>
<feature type="compositionally biased region" description="Basic and acidic residues" evidence="5">
    <location>
        <begin position="728"/>
        <end position="743"/>
    </location>
</feature>
<dbReference type="InterPro" id="IPR013761">
    <property type="entry name" value="SAM/pointed_sf"/>
</dbReference>
<dbReference type="InterPro" id="IPR001660">
    <property type="entry name" value="SAM"/>
</dbReference>
<comment type="caution">
    <text evidence="7">The sequence shown here is derived from an EMBL/GenBank/DDBJ whole genome shotgun (WGS) entry which is preliminary data.</text>
</comment>
<dbReference type="PROSITE" id="PS50105">
    <property type="entry name" value="SAM_DOMAIN"/>
    <property type="match status" value="1"/>
</dbReference>
<evidence type="ECO:0000313" key="8">
    <source>
        <dbReference type="Proteomes" id="UP000266861"/>
    </source>
</evidence>
<dbReference type="GO" id="GO:0000462">
    <property type="term" value="P:maturation of SSU-rRNA from tricistronic rRNA transcript (SSU-rRNA, 5.8S rRNA, LSU-rRNA)"/>
    <property type="evidence" value="ECO:0007669"/>
    <property type="project" value="TreeGrafter"/>
</dbReference>
<dbReference type="PANTHER" id="PTHR14085">
    <property type="entry name" value="WD-REPEAT PROTEIN BING4"/>
    <property type="match status" value="1"/>
</dbReference>
<feature type="domain" description="SAM" evidence="6">
    <location>
        <begin position="12"/>
        <end position="61"/>
    </location>
</feature>